<dbReference type="InterPro" id="IPR050730">
    <property type="entry name" value="UBX_domain-protein"/>
</dbReference>
<dbReference type="GO" id="GO:0043161">
    <property type="term" value="P:proteasome-mediated ubiquitin-dependent protein catabolic process"/>
    <property type="evidence" value="ECO:0007669"/>
    <property type="project" value="EnsemblFungi"/>
</dbReference>
<evidence type="ECO:0000313" key="4">
    <source>
        <dbReference type="Proteomes" id="UP000094336"/>
    </source>
</evidence>
<dbReference type="AlphaFoldDB" id="A0A1E3QXV3"/>
<proteinExistence type="predicted"/>
<protein>
    <recommendedName>
        <fullName evidence="2">UBX domain-containing protein</fullName>
    </recommendedName>
</protein>
<dbReference type="Proteomes" id="UP000094336">
    <property type="component" value="Unassembled WGS sequence"/>
</dbReference>
<dbReference type="PROSITE" id="PS50033">
    <property type="entry name" value="UBX"/>
    <property type="match status" value="1"/>
</dbReference>
<feature type="domain" description="UBX" evidence="2">
    <location>
        <begin position="383"/>
        <end position="459"/>
    </location>
</feature>
<dbReference type="Gene3D" id="3.10.20.90">
    <property type="entry name" value="Phosphatidylinositol 3-kinase Catalytic Subunit, Chain A, domain 1"/>
    <property type="match status" value="1"/>
</dbReference>
<dbReference type="GO" id="GO:0043130">
    <property type="term" value="F:ubiquitin binding"/>
    <property type="evidence" value="ECO:0007669"/>
    <property type="project" value="EnsemblFungi"/>
</dbReference>
<dbReference type="EMBL" id="KV454427">
    <property type="protein sequence ID" value="ODQ81867.1"/>
    <property type="molecule type" value="Genomic_DNA"/>
</dbReference>
<feature type="compositionally biased region" description="Acidic residues" evidence="1">
    <location>
        <begin position="135"/>
        <end position="150"/>
    </location>
</feature>
<name>A0A1E3QXV3_9ASCO</name>
<feature type="compositionally biased region" description="Basic and acidic residues" evidence="1">
    <location>
        <begin position="151"/>
        <end position="161"/>
    </location>
</feature>
<dbReference type="OrthoDB" id="270602at2759"/>
<reference evidence="4" key="1">
    <citation type="submission" date="2016-05" db="EMBL/GenBank/DDBJ databases">
        <title>Comparative genomics of biotechnologically important yeasts.</title>
        <authorList>
            <consortium name="DOE Joint Genome Institute"/>
            <person name="Riley R."/>
            <person name="Haridas S."/>
            <person name="Wolfe K.H."/>
            <person name="Lopes M.R."/>
            <person name="Hittinger C.T."/>
            <person name="Goker M."/>
            <person name="Salamov A."/>
            <person name="Wisecaver J."/>
            <person name="Long T.M."/>
            <person name="Aerts A.L."/>
            <person name="Barry K."/>
            <person name="Choi C."/>
            <person name="Clum A."/>
            <person name="Coughlan A.Y."/>
            <person name="Deshpande S."/>
            <person name="Douglass A.P."/>
            <person name="Hanson S.J."/>
            <person name="Klenk H.-P."/>
            <person name="Labutti K."/>
            <person name="Lapidus A."/>
            <person name="Lindquist E."/>
            <person name="Lipzen A."/>
            <person name="Meier-Kolthoff J.P."/>
            <person name="Ohm R.A."/>
            <person name="Otillar R.P."/>
            <person name="Pangilinan J."/>
            <person name="Peng Y."/>
            <person name="Rokas A."/>
            <person name="Rosa C.A."/>
            <person name="Scheuner C."/>
            <person name="Sibirny A.A."/>
            <person name="Slot J.C."/>
            <person name="Stielow J.B."/>
            <person name="Sun H."/>
            <person name="Kurtzman C.P."/>
            <person name="Blackwell M."/>
            <person name="Grigoriev I.V."/>
            <person name="Jeffries T.W."/>
        </authorList>
    </citation>
    <scope>NUCLEOTIDE SEQUENCE [LARGE SCALE GENOMIC DNA]</scope>
    <source>
        <strain evidence="4">NRRL Y-12698</strain>
    </source>
</reference>
<dbReference type="Gene3D" id="3.40.30.10">
    <property type="entry name" value="Glutaredoxin"/>
    <property type="match status" value="1"/>
</dbReference>
<dbReference type="STRING" id="984486.A0A1E3QXV3"/>
<sequence>MDEQIDTFLAITGSSDNSVAKQFLEMAGGDLETAIALFFEHGGAQVGGNGSTVSQTADEDAEFAQQLQREAYQEPRDVRDADSNAHYHDTLVDDGMDGFSFGGLGRLMPQNAPTLAMFGNGGNRGVFNQYEVSDEEMSDDYEDDYEDEERAETAADREVRERREHRKKLADMFRPPFEIISKMALGQAKTLGRQTKQWILVNIQDNTDFRCQILNRDLWSSALVKQLVKEHFIFLQYQSDAPIAADYVQFYPFTDYPHIAILDPLTGERLKLWSENPDVEDWKTEVYEFLDRFTVGKDSNPTVTHKKRLDPSELTEEQQFELAMKQSMGEIVEDTDAVEIIEGDESNPIDLDSDPEVPEADGLSPEQRLFAEIKPVSHEEPQDPATTTRIQIRTGDGKRVVRRFGVEDPVRVIFEVIKATFEQVSDRPFVLTSQRTNLLTELNKTIQEAGLKNASILLEMSDV</sequence>
<dbReference type="SUPFAM" id="SSF52833">
    <property type="entry name" value="Thioredoxin-like"/>
    <property type="match status" value="1"/>
</dbReference>
<dbReference type="Pfam" id="PF13899">
    <property type="entry name" value="Thioredoxin_7"/>
    <property type="match status" value="1"/>
</dbReference>
<dbReference type="Pfam" id="PF00789">
    <property type="entry name" value="UBX"/>
    <property type="match status" value="1"/>
</dbReference>
<dbReference type="GO" id="GO:0005634">
    <property type="term" value="C:nucleus"/>
    <property type="evidence" value="ECO:0007669"/>
    <property type="project" value="TreeGrafter"/>
</dbReference>
<dbReference type="GeneID" id="30150298"/>
<dbReference type="InterPro" id="IPR001012">
    <property type="entry name" value="UBX_dom"/>
</dbReference>
<dbReference type="Gene3D" id="1.10.8.10">
    <property type="entry name" value="DNA helicase RuvA subunit, C-terminal domain"/>
    <property type="match status" value="1"/>
</dbReference>
<evidence type="ECO:0000256" key="1">
    <source>
        <dbReference type="SAM" id="MobiDB-lite"/>
    </source>
</evidence>
<feature type="region of interest" description="Disordered" evidence="1">
    <location>
        <begin position="135"/>
        <end position="161"/>
    </location>
</feature>
<dbReference type="CDD" id="cd01767">
    <property type="entry name" value="UBX"/>
    <property type="match status" value="1"/>
</dbReference>
<evidence type="ECO:0000259" key="2">
    <source>
        <dbReference type="PROSITE" id="PS50033"/>
    </source>
</evidence>
<dbReference type="InterPro" id="IPR036249">
    <property type="entry name" value="Thioredoxin-like_sf"/>
</dbReference>
<accession>A0A1E3QXV3</accession>
<dbReference type="SMART" id="SM00594">
    <property type="entry name" value="UAS"/>
    <property type="match status" value="1"/>
</dbReference>
<keyword evidence="4" id="KW-1185">Reference proteome</keyword>
<dbReference type="SUPFAM" id="SSF46934">
    <property type="entry name" value="UBA-like"/>
    <property type="match status" value="1"/>
</dbReference>
<dbReference type="PANTHER" id="PTHR23322:SF6">
    <property type="entry name" value="UBX DOMAIN-CONTAINING PROTEIN 7"/>
    <property type="match status" value="1"/>
</dbReference>
<dbReference type="InterPro" id="IPR029071">
    <property type="entry name" value="Ubiquitin-like_domsf"/>
</dbReference>
<dbReference type="InterPro" id="IPR009060">
    <property type="entry name" value="UBA-like_sf"/>
</dbReference>
<dbReference type="CDD" id="cd02958">
    <property type="entry name" value="UAS"/>
    <property type="match status" value="1"/>
</dbReference>
<dbReference type="SMART" id="SM00166">
    <property type="entry name" value="UBX"/>
    <property type="match status" value="1"/>
</dbReference>
<organism evidence="3 4">
    <name type="scientific">Babjeviella inositovora NRRL Y-12698</name>
    <dbReference type="NCBI Taxonomy" id="984486"/>
    <lineage>
        <taxon>Eukaryota</taxon>
        <taxon>Fungi</taxon>
        <taxon>Dikarya</taxon>
        <taxon>Ascomycota</taxon>
        <taxon>Saccharomycotina</taxon>
        <taxon>Pichiomycetes</taxon>
        <taxon>Serinales incertae sedis</taxon>
        <taxon>Babjeviella</taxon>
    </lineage>
</organism>
<dbReference type="InterPro" id="IPR006577">
    <property type="entry name" value="UAS"/>
</dbReference>
<dbReference type="RefSeq" id="XP_018987195.1">
    <property type="nucleotide sequence ID" value="XM_019132445.1"/>
</dbReference>
<dbReference type="SUPFAM" id="SSF54236">
    <property type="entry name" value="Ubiquitin-like"/>
    <property type="match status" value="1"/>
</dbReference>
<dbReference type="Pfam" id="PF14555">
    <property type="entry name" value="UBA_4"/>
    <property type="match status" value="1"/>
</dbReference>
<dbReference type="PANTHER" id="PTHR23322">
    <property type="entry name" value="FAS-ASSOCIATED PROTEIN"/>
    <property type="match status" value="1"/>
</dbReference>
<dbReference type="GO" id="GO:0051117">
    <property type="term" value="F:ATPase binding"/>
    <property type="evidence" value="ECO:0007669"/>
    <property type="project" value="EnsemblFungi"/>
</dbReference>
<evidence type="ECO:0000313" key="3">
    <source>
        <dbReference type="EMBL" id="ODQ81867.1"/>
    </source>
</evidence>
<dbReference type="CDD" id="cd14346">
    <property type="entry name" value="UBA_Ubx5_like"/>
    <property type="match status" value="1"/>
</dbReference>
<gene>
    <name evidence="3" type="ORF">BABINDRAFT_6506</name>
</gene>